<dbReference type="InterPro" id="IPR036043">
    <property type="entry name" value="Phosphoglycerate_kinase_sf"/>
</dbReference>
<dbReference type="PANTHER" id="PTHR11406">
    <property type="entry name" value="PHOSPHOGLYCERATE KINASE"/>
    <property type="match status" value="1"/>
</dbReference>
<feature type="binding site" evidence="8">
    <location>
        <position position="133"/>
    </location>
    <ligand>
        <name>(2R)-3-phosphoglycerate</name>
        <dbReference type="ChEBI" id="CHEBI:58272"/>
    </ligand>
</feature>
<dbReference type="PIRSF" id="PIRSF000724">
    <property type="entry name" value="Pgk"/>
    <property type="match status" value="1"/>
</dbReference>
<dbReference type="GO" id="GO:0006096">
    <property type="term" value="P:glycolytic process"/>
    <property type="evidence" value="ECO:0007669"/>
    <property type="project" value="UniProtKB-UniRule"/>
</dbReference>
<dbReference type="AlphaFoldDB" id="A0A2M7B5I7"/>
<dbReference type="Gene3D" id="3.40.50.1260">
    <property type="entry name" value="Phosphoglycerate kinase, N-terminal domain"/>
    <property type="match status" value="3"/>
</dbReference>
<reference evidence="12" key="1">
    <citation type="submission" date="2017-09" db="EMBL/GenBank/DDBJ databases">
        <title>Depth-based differentiation of microbial function through sediment-hosted aquifers and enrichment of novel symbionts in the deep terrestrial subsurface.</title>
        <authorList>
            <person name="Probst A.J."/>
            <person name="Ladd B."/>
            <person name="Jarett J.K."/>
            <person name="Geller-Mcgrath D.E."/>
            <person name="Sieber C.M.K."/>
            <person name="Emerson J.B."/>
            <person name="Anantharaman K."/>
            <person name="Thomas B.C."/>
            <person name="Malmstrom R."/>
            <person name="Stieglmeier M."/>
            <person name="Klingl A."/>
            <person name="Woyke T."/>
            <person name="Ryan C.M."/>
            <person name="Banfield J.F."/>
        </authorList>
    </citation>
    <scope>NUCLEOTIDE SEQUENCE [LARGE SCALE GENOMIC DNA]</scope>
</reference>
<comment type="caution">
    <text evidence="7">Lacks conserved residue(s) required for the propagation of feature annotation.</text>
</comment>
<keyword evidence="7" id="KW-0324">Glycolysis</keyword>
<sequence>MKFLNSLKNKNLTGKICLLRVDFNITDADLRGYQRGLTRRIPLRIESILPTIKFLTKRGAKVVILSHRGRPRSRINADKNADLRGYTLKPFAKIISQSLKKPVHFIDFKKGFNLSKISETIARGSIFLLENLRFFPGEDKNDQEFAKSLAFLGTFYINDAFAFSHRPAASMAGIPKFLPSYAGLLLEKEIKNLSRVMKKPKKPLVIILGGAKISDKICLIENFKNKADCFLIGGAIANTFLAAQGLPVNNSLYDKKATLAARKFLKTGKIILPLDTAVFKRQILDIGVKTIEKYSKIIKNAKTIIWNGPMGYIEDKRFRKGSLAILEAILKSRAFSAIGGGETVAVFQTATRGTTRIYTQNYAEKFNVSQRQVRASPRIFISTGGGAMLEFLAGKKMPGIEALKNNKLN</sequence>
<feature type="binding site" evidence="8">
    <location>
        <position position="44"/>
    </location>
    <ligand>
        <name>(2R)-3-phosphoglycerate</name>
        <dbReference type="ChEBI" id="CHEBI:58272"/>
    </ligand>
</feature>
<feature type="binding site" evidence="7">
    <location>
        <position position="166"/>
    </location>
    <ligand>
        <name>substrate</name>
    </ligand>
</feature>
<dbReference type="EC" id="2.7.2.3" evidence="2 7"/>
<dbReference type="HAMAP" id="MF_00145">
    <property type="entry name" value="Phosphoglyc_kinase"/>
    <property type="match status" value="1"/>
</dbReference>
<evidence type="ECO:0000256" key="10">
    <source>
        <dbReference type="RuleBase" id="RU000532"/>
    </source>
</evidence>
<keyword evidence="5 7" id="KW-0418">Kinase</keyword>
<feature type="binding site" evidence="7 9">
    <location>
        <position position="216"/>
    </location>
    <ligand>
        <name>ATP</name>
        <dbReference type="ChEBI" id="CHEBI:30616"/>
    </ligand>
</feature>
<evidence type="ECO:0000256" key="6">
    <source>
        <dbReference type="ARBA" id="ARBA00022840"/>
    </source>
</evidence>
<name>A0A2M7B5I7_9BACT</name>
<dbReference type="EMBL" id="PEVJ01000049">
    <property type="protein sequence ID" value="PIU98322.1"/>
    <property type="molecule type" value="Genomic_DNA"/>
</dbReference>
<feature type="binding site" evidence="8">
    <location>
        <position position="166"/>
    </location>
    <ligand>
        <name>(2R)-3-phosphoglycerate</name>
        <dbReference type="ChEBI" id="CHEBI:58272"/>
    </ligand>
</feature>
<comment type="catalytic activity">
    <reaction evidence="1 7 10">
        <text>(2R)-3-phosphoglycerate + ATP = (2R)-3-phospho-glyceroyl phosphate + ADP</text>
        <dbReference type="Rhea" id="RHEA:14801"/>
        <dbReference type="ChEBI" id="CHEBI:30616"/>
        <dbReference type="ChEBI" id="CHEBI:57604"/>
        <dbReference type="ChEBI" id="CHEBI:58272"/>
        <dbReference type="ChEBI" id="CHEBI:456216"/>
        <dbReference type="EC" id="2.7.2.3"/>
    </reaction>
</comment>
<evidence type="ECO:0000313" key="12">
    <source>
        <dbReference type="Proteomes" id="UP000228949"/>
    </source>
</evidence>
<organism evidence="11 12">
    <name type="scientific">Candidatus Wolfebacteria bacterium CG03_land_8_20_14_0_80_40_12</name>
    <dbReference type="NCBI Taxonomy" id="1975069"/>
    <lineage>
        <taxon>Bacteria</taxon>
        <taxon>Candidatus Wolfeibacteriota</taxon>
    </lineage>
</organism>
<dbReference type="PRINTS" id="PR00477">
    <property type="entry name" value="PHGLYCKINASE"/>
</dbReference>
<dbReference type="GO" id="GO:0043531">
    <property type="term" value="F:ADP binding"/>
    <property type="evidence" value="ECO:0007669"/>
    <property type="project" value="TreeGrafter"/>
</dbReference>
<dbReference type="GO" id="GO:0005829">
    <property type="term" value="C:cytosol"/>
    <property type="evidence" value="ECO:0007669"/>
    <property type="project" value="TreeGrafter"/>
</dbReference>
<dbReference type="UniPathway" id="UPA00109">
    <property type="reaction ID" value="UER00185"/>
</dbReference>
<protein>
    <recommendedName>
        <fullName evidence="2 7">Phosphoglycerate kinase</fullName>
        <ecNumber evidence="2 7">2.7.2.3</ecNumber>
    </recommendedName>
</protein>
<feature type="binding site" evidence="7 9">
    <location>
        <position position="314"/>
    </location>
    <ligand>
        <name>ATP</name>
        <dbReference type="ChEBI" id="CHEBI:30616"/>
    </ligand>
</feature>
<feature type="binding site" evidence="7 8">
    <location>
        <begin position="67"/>
        <end position="70"/>
    </location>
    <ligand>
        <name>substrate</name>
    </ligand>
</feature>
<keyword evidence="6 7" id="KW-0067">ATP-binding</keyword>
<dbReference type="InterPro" id="IPR001576">
    <property type="entry name" value="Phosphoglycerate_kinase"/>
</dbReference>
<evidence type="ECO:0000256" key="2">
    <source>
        <dbReference type="ARBA" id="ARBA00013061"/>
    </source>
</evidence>
<dbReference type="GO" id="GO:0006094">
    <property type="term" value="P:gluconeogenesis"/>
    <property type="evidence" value="ECO:0007669"/>
    <property type="project" value="TreeGrafter"/>
</dbReference>
<feature type="binding site" evidence="7 8">
    <location>
        <begin position="22"/>
        <end position="24"/>
    </location>
    <ligand>
        <name>substrate</name>
    </ligand>
</feature>
<evidence type="ECO:0000256" key="9">
    <source>
        <dbReference type="PIRSR" id="PIRSR000724-2"/>
    </source>
</evidence>
<dbReference type="Pfam" id="PF00162">
    <property type="entry name" value="PGK"/>
    <property type="match status" value="1"/>
</dbReference>
<evidence type="ECO:0000256" key="1">
    <source>
        <dbReference type="ARBA" id="ARBA00000642"/>
    </source>
</evidence>
<feature type="binding site" evidence="7">
    <location>
        <position position="44"/>
    </location>
    <ligand>
        <name>substrate</name>
    </ligand>
</feature>
<accession>A0A2M7B5I7</accession>
<keyword evidence="3 7" id="KW-0808">Transferase</keyword>
<comment type="subunit">
    <text evidence="7">Monomer.</text>
</comment>
<feature type="binding site" evidence="7">
    <location>
        <begin position="340"/>
        <end position="343"/>
    </location>
    <ligand>
        <name>ATP</name>
        <dbReference type="ChEBI" id="CHEBI:30616"/>
    </ligand>
</feature>
<gene>
    <name evidence="7 11" type="primary">pgk</name>
    <name evidence="11" type="ORF">COS61_02020</name>
</gene>
<comment type="subcellular location">
    <subcellularLocation>
        <location evidence="7">Cytoplasm</location>
    </subcellularLocation>
</comment>
<dbReference type="Proteomes" id="UP000228949">
    <property type="component" value="Unassembled WGS sequence"/>
</dbReference>
<dbReference type="GO" id="GO:0004618">
    <property type="term" value="F:phosphoglycerate kinase activity"/>
    <property type="evidence" value="ECO:0007669"/>
    <property type="project" value="UniProtKB-UniRule"/>
</dbReference>
<dbReference type="InterPro" id="IPR015824">
    <property type="entry name" value="Phosphoglycerate_kinase_N"/>
</dbReference>
<feature type="binding site" evidence="7">
    <location>
        <position position="133"/>
    </location>
    <ligand>
        <name>substrate</name>
    </ligand>
</feature>
<comment type="similarity">
    <text evidence="7 10">Belongs to the phosphoglycerate kinase family.</text>
</comment>
<dbReference type="SUPFAM" id="SSF53748">
    <property type="entry name" value="Phosphoglycerate kinase"/>
    <property type="match status" value="1"/>
</dbReference>
<keyword evidence="4 7" id="KW-0547">Nucleotide-binding</keyword>
<evidence type="ECO:0000256" key="7">
    <source>
        <dbReference type="HAMAP-Rule" id="MF_00145"/>
    </source>
</evidence>
<evidence type="ECO:0000256" key="5">
    <source>
        <dbReference type="ARBA" id="ARBA00022777"/>
    </source>
</evidence>
<keyword evidence="7" id="KW-0963">Cytoplasm</keyword>
<evidence type="ECO:0000256" key="3">
    <source>
        <dbReference type="ARBA" id="ARBA00022679"/>
    </source>
</evidence>
<comment type="pathway">
    <text evidence="7">Carbohydrate degradation; glycolysis; pyruvate from D-glyceraldehyde 3-phosphate: step 2/5.</text>
</comment>
<evidence type="ECO:0000256" key="4">
    <source>
        <dbReference type="ARBA" id="ARBA00022741"/>
    </source>
</evidence>
<proteinExistence type="inferred from homology"/>
<comment type="caution">
    <text evidence="11">The sequence shown here is derived from an EMBL/GenBank/DDBJ whole genome shotgun (WGS) entry which is preliminary data.</text>
</comment>
<evidence type="ECO:0000313" key="11">
    <source>
        <dbReference type="EMBL" id="PIU98322.1"/>
    </source>
</evidence>
<evidence type="ECO:0000256" key="8">
    <source>
        <dbReference type="PIRSR" id="PIRSR000724-1"/>
    </source>
</evidence>
<dbReference type="PANTHER" id="PTHR11406:SF23">
    <property type="entry name" value="PHOSPHOGLYCERATE KINASE 1, CHLOROPLASTIC-RELATED"/>
    <property type="match status" value="1"/>
</dbReference>
<dbReference type="GO" id="GO:0005524">
    <property type="term" value="F:ATP binding"/>
    <property type="evidence" value="ECO:0007669"/>
    <property type="project" value="UniProtKB-KW"/>
</dbReference>